<dbReference type="PANTHER" id="PTHR30160:SF21">
    <property type="entry name" value="LIPOPOLYSACCHARIDE CORE HEPTOSYLTRANSFERASE OPSX"/>
    <property type="match status" value="1"/>
</dbReference>
<evidence type="ECO:0000256" key="2">
    <source>
        <dbReference type="ARBA" id="ARBA00022679"/>
    </source>
</evidence>
<sequence>MNSKPLSICILRLSAIGDVCHTLAVIQAIQRHYPTAEISWIIGKTEAVLMKDIPNVTLIPYDKKTGWKGIFTLWKQLSYKRFDFLLNLQTAFRASILSLGIKAKKKIGFNKDRAREGQWLFTNQKVEITDSPHVLDGQMMFAKAIGVTDLSAKWYLPVSEQDKEYATQFVDIKRKNVLISPCSSKKEKDWLPERYAEIANWLIEQNINVIIAGSPSIYEMETAAKIQKLAPKCENISGKTTLKQLTAAIRQVDLVISSDSAAAHIATTQQTPVIGLYAIHNPRRTGPYQDLDRVVSVYDEAILQSYGKPWQQLAWATKAKGKDWMEKITVETVKEKIVETLKIKL</sequence>
<dbReference type="Pfam" id="PF01075">
    <property type="entry name" value="Glyco_transf_9"/>
    <property type="match status" value="1"/>
</dbReference>
<dbReference type="GO" id="GO:0008713">
    <property type="term" value="F:ADP-heptose-lipopolysaccharide heptosyltransferase activity"/>
    <property type="evidence" value="ECO:0007669"/>
    <property type="project" value="TreeGrafter"/>
</dbReference>
<dbReference type="InterPro" id="IPR002201">
    <property type="entry name" value="Glyco_trans_9"/>
</dbReference>
<evidence type="ECO:0000313" key="4">
    <source>
        <dbReference type="Proteomes" id="UP000501366"/>
    </source>
</evidence>
<dbReference type="Gene3D" id="3.40.50.2000">
    <property type="entry name" value="Glycogen Phosphorylase B"/>
    <property type="match status" value="2"/>
</dbReference>
<dbReference type="CDD" id="cd03789">
    <property type="entry name" value="GT9_LPS_heptosyltransferase"/>
    <property type="match status" value="1"/>
</dbReference>
<accession>A0A6G8JG67</accession>
<dbReference type="AlphaFoldDB" id="A0A6G8JG67"/>
<dbReference type="SUPFAM" id="SSF53756">
    <property type="entry name" value="UDP-Glycosyltransferase/glycogen phosphorylase"/>
    <property type="match status" value="1"/>
</dbReference>
<proteinExistence type="predicted"/>
<evidence type="ECO:0000313" key="3">
    <source>
        <dbReference type="EMBL" id="QIM66069.1"/>
    </source>
</evidence>
<dbReference type="PANTHER" id="PTHR30160">
    <property type="entry name" value="TETRAACYLDISACCHARIDE 4'-KINASE-RELATED"/>
    <property type="match status" value="1"/>
</dbReference>
<organism evidence="3 4">
    <name type="scientific">Mannheimia granulomatis</name>
    <dbReference type="NCBI Taxonomy" id="85402"/>
    <lineage>
        <taxon>Bacteria</taxon>
        <taxon>Pseudomonadati</taxon>
        <taxon>Pseudomonadota</taxon>
        <taxon>Gammaproteobacteria</taxon>
        <taxon>Pasteurellales</taxon>
        <taxon>Pasteurellaceae</taxon>
        <taxon>Mannheimia</taxon>
    </lineage>
</organism>
<dbReference type="KEGG" id="mgra:A4G16_01095"/>
<reference evidence="3 4" key="1">
    <citation type="submission" date="2016-03" db="EMBL/GenBank/DDBJ databases">
        <authorList>
            <person name="Bojesen A.M."/>
            <person name="Planet P."/>
            <person name="Hansen M.J."/>
        </authorList>
    </citation>
    <scope>NUCLEOTIDE SEQUENCE [LARGE SCALE GENOMIC DNA]</scope>
    <source>
        <strain evidence="3 4">B 234/94</strain>
    </source>
</reference>
<evidence type="ECO:0000256" key="1">
    <source>
        <dbReference type="ARBA" id="ARBA00022676"/>
    </source>
</evidence>
<dbReference type="RefSeq" id="WP_165888333.1">
    <property type="nucleotide sequence ID" value="NZ_CP015030.1"/>
</dbReference>
<gene>
    <name evidence="3" type="ORF">A4G16_01095</name>
</gene>
<keyword evidence="2 3" id="KW-0808">Transferase</keyword>
<dbReference type="InterPro" id="IPR051199">
    <property type="entry name" value="LPS_LOS_Heptosyltrfase"/>
</dbReference>
<dbReference type="EMBL" id="CP015030">
    <property type="protein sequence ID" value="QIM66069.1"/>
    <property type="molecule type" value="Genomic_DNA"/>
</dbReference>
<dbReference type="Proteomes" id="UP000501366">
    <property type="component" value="Chromosome"/>
</dbReference>
<dbReference type="GO" id="GO:0005829">
    <property type="term" value="C:cytosol"/>
    <property type="evidence" value="ECO:0007669"/>
    <property type="project" value="TreeGrafter"/>
</dbReference>
<name>A0A6G8JG67_9PAST</name>
<protein>
    <submittedName>
        <fullName evidence="3">Glycosyl transferase</fullName>
    </submittedName>
</protein>
<keyword evidence="1" id="KW-0328">Glycosyltransferase</keyword>
<dbReference type="GO" id="GO:0009244">
    <property type="term" value="P:lipopolysaccharide core region biosynthetic process"/>
    <property type="evidence" value="ECO:0007669"/>
    <property type="project" value="TreeGrafter"/>
</dbReference>